<proteinExistence type="predicted"/>
<reference evidence="1" key="1">
    <citation type="submission" date="2012-01" db="EMBL/GenBank/DDBJ databases">
        <authorList>
            <person name="Summers A.O."/>
            <person name="Wireman J."/>
            <person name="Sale K."/>
        </authorList>
    </citation>
    <scope>NUCLEOTIDE SEQUENCE</scope>
    <source>
        <strain evidence="1">J3-37</strain>
        <plasmid evidence="1">pJ337-114</plasmid>
    </source>
</reference>
<organism evidence="1">
    <name type="scientific">Arthrobacter sp. J3.37</name>
    <dbReference type="NCBI Taxonomy" id="347208"/>
    <lineage>
        <taxon>Bacteria</taxon>
        <taxon>Bacillati</taxon>
        <taxon>Actinomycetota</taxon>
        <taxon>Actinomycetes</taxon>
        <taxon>Micrococcales</taxon>
        <taxon>Micrococcaceae</taxon>
        <taxon>Arthrobacter</taxon>
    </lineage>
</organism>
<dbReference type="RefSeq" id="WP_015062393.1">
    <property type="nucleotide sequence ID" value="NC_019338.1"/>
</dbReference>
<dbReference type="EMBL" id="JQ418527">
    <property type="protein sequence ID" value="AFK89222.1"/>
    <property type="molecule type" value="Genomic_DNA"/>
</dbReference>
<protein>
    <submittedName>
        <fullName evidence="1">Uncharacterized protein</fullName>
    </submittedName>
</protein>
<name>I3W0U5_9MICC</name>
<accession>I3W0U5</accession>
<geneLocation type="plasmid" evidence="1">
    <name>pJ337-114</name>
</geneLocation>
<evidence type="ECO:0000313" key="1">
    <source>
        <dbReference type="EMBL" id="AFK89222.1"/>
    </source>
</evidence>
<keyword evidence="1" id="KW-0614">Plasmid</keyword>
<dbReference type="AlphaFoldDB" id="I3W0U5"/>
<sequence length="62" mass="6981">MTALGAAKDSFAALQAQSRREKAAITAESHNLFRKLSERRSETVVIDYPRTRQLVANNYVKT</sequence>